<accession>A0A4R2LCP4</accession>
<reference evidence="6 7" key="1">
    <citation type="submission" date="2019-03" db="EMBL/GenBank/DDBJ databases">
        <title>Genomic Encyclopedia of Type Strains, Phase IV (KMG-IV): sequencing the most valuable type-strain genomes for metagenomic binning, comparative biology and taxonomic classification.</title>
        <authorList>
            <person name="Goeker M."/>
        </authorList>
    </citation>
    <scope>NUCLEOTIDE SEQUENCE [LARGE SCALE GENOMIC DNA]</scope>
    <source>
        <strain evidence="6 7">DSM 25287</strain>
    </source>
</reference>
<evidence type="ECO:0000256" key="1">
    <source>
        <dbReference type="ARBA" id="ARBA00022553"/>
    </source>
</evidence>
<evidence type="ECO:0000256" key="3">
    <source>
        <dbReference type="PROSITE-ProRule" id="PRU00169"/>
    </source>
</evidence>
<dbReference type="Gene3D" id="1.10.10.10">
    <property type="entry name" value="Winged helix-like DNA-binding domain superfamily/Winged helix DNA-binding domain"/>
    <property type="match status" value="1"/>
</dbReference>
<dbReference type="AlphaFoldDB" id="A0A4R2LCP4"/>
<keyword evidence="7" id="KW-1185">Reference proteome</keyword>
<dbReference type="Pfam" id="PF00072">
    <property type="entry name" value="Response_reg"/>
    <property type="match status" value="1"/>
</dbReference>
<dbReference type="GO" id="GO:0006355">
    <property type="term" value="P:regulation of DNA-templated transcription"/>
    <property type="evidence" value="ECO:0007669"/>
    <property type="project" value="InterPro"/>
</dbReference>
<dbReference type="SUPFAM" id="SSF52172">
    <property type="entry name" value="CheY-like"/>
    <property type="match status" value="1"/>
</dbReference>
<dbReference type="InterPro" id="IPR011006">
    <property type="entry name" value="CheY-like_superfamily"/>
</dbReference>
<dbReference type="PRINTS" id="PR00038">
    <property type="entry name" value="HTHLUXR"/>
</dbReference>
<dbReference type="GO" id="GO:0000160">
    <property type="term" value="P:phosphorelay signal transduction system"/>
    <property type="evidence" value="ECO:0007669"/>
    <property type="project" value="InterPro"/>
</dbReference>
<dbReference type="EMBL" id="SLWY01000002">
    <property type="protein sequence ID" value="TCO83365.1"/>
    <property type="molecule type" value="Genomic_DNA"/>
</dbReference>
<dbReference type="CDD" id="cd17535">
    <property type="entry name" value="REC_NarL-like"/>
    <property type="match status" value="1"/>
</dbReference>
<dbReference type="InterPro" id="IPR001789">
    <property type="entry name" value="Sig_transdc_resp-reg_receiver"/>
</dbReference>
<dbReference type="PANTHER" id="PTHR45566">
    <property type="entry name" value="HTH-TYPE TRANSCRIPTIONAL REGULATOR YHJB-RELATED"/>
    <property type="match status" value="1"/>
</dbReference>
<dbReference type="Gene3D" id="3.40.50.2300">
    <property type="match status" value="1"/>
</dbReference>
<evidence type="ECO:0000313" key="6">
    <source>
        <dbReference type="EMBL" id="TCO83365.1"/>
    </source>
</evidence>
<dbReference type="SUPFAM" id="SSF46894">
    <property type="entry name" value="C-terminal effector domain of the bipartite response regulators"/>
    <property type="match status" value="1"/>
</dbReference>
<feature type="modified residue" description="4-aspartylphosphate" evidence="3">
    <location>
        <position position="60"/>
    </location>
</feature>
<dbReference type="GO" id="GO:0003677">
    <property type="term" value="F:DNA binding"/>
    <property type="evidence" value="ECO:0007669"/>
    <property type="project" value="UniProtKB-KW"/>
</dbReference>
<dbReference type="Proteomes" id="UP000295765">
    <property type="component" value="Unassembled WGS sequence"/>
</dbReference>
<comment type="caution">
    <text evidence="6">The sequence shown here is derived from an EMBL/GenBank/DDBJ whole genome shotgun (WGS) entry which is preliminary data.</text>
</comment>
<dbReference type="InterPro" id="IPR016032">
    <property type="entry name" value="Sig_transdc_resp-reg_C-effctor"/>
</dbReference>
<keyword evidence="1 3" id="KW-0597">Phosphoprotein</keyword>
<dbReference type="PROSITE" id="PS50110">
    <property type="entry name" value="RESPONSE_REGULATORY"/>
    <property type="match status" value="1"/>
</dbReference>
<keyword evidence="2" id="KW-0238">DNA-binding</keyword>
<dbReference type="CDD" id="cd06170">
    <property type="entry name" value="LuxR_C_like"/>
    <property type="match status" value="1"/>
</dbReference>
<dbReference type="InterPro" id="IPR058245">
    <property type="entry name" value="NreC/VraR/RcsB-like_REC"/>
</dbReference>
<proteinExistence type="predicted"/>
<dbReference type="RefSeq" id="WP_132538237.1">
    <property type="nucleotide sequence ID" value="NZ_SLWY01000002.1"/>
</dbReference>
<dbReference type="InterPro" id="IPR051015">
    <property type="entry name" value="EvgA-like"/>
</dbReference>
<dbReference type="SMART" id="SM00448">
    <property type="entry name" value="REC"/>
    <property type="match status" value="1"/>
</dbReference>
<dbReference type="SMART" id="SM00421">
    <property type="entry name" value="HTH_LUXR"/>
    <property type="match status" value="1"/>
</dbReference>
<dbReference type="PANTHER" id="PTHR45566:SF1">
    <property type="entry name" value="HTH-TYPE TRANSCRIPTIONAL REGULATOR YHJB-RELATED"/>
    <property type="match status" value="1"/>
</dbReference>
<dbReference type="OrthoDB" id="9814495at2"/>
<evidence type="ECO:0000256" key="2">
    <source>
        <dbReference type="ARBA" id="ARBA00023125"/>
    </source>
</evidence>
<evidence type="ECO:0000259" key="4">
    <source>
        <dbReference type="PROSITE" id="PS50043"/>
    </source>
</evidence>
<dbReference type="PROSITE" id="PS50043">
    <property type="entry name" value="HTH_LUXR_2"/>
    <property type="match status" value="1"/>
</dbReference>
<organism evidence="6 7">
    <name type="scientific">Plasticicumulans lactativorans</name>
    <dbReference type="NCBI Taxonomy" id="1133106"/>
    <lineage>
        <taxon>Bacteria</taxon>
        <taxon>Pseudomonadati</taxon>
        <taxon>Pseudomonadota</taxon>
        <taxon>Gammaproteobacteria</taxon>
        <taxon>Candidatus Competibacteraceae</taxon>
        <taxon>Plasticicumulans</taxon>
    </lineage>
</organism>
<dbReference type="InterPro" id="IPR000792">
    <property type="entry name" value="Tscrpt_reg_LuxR_C"/>
</dbReference>
<evidence type="ECO:0000313" key="7">
    <source>
        <dbReference type="Proteomes" id="UP000295765"/>
    </source>
</evidence>
<evidence type="ECO:0000259" key="5">
    <source>
        <dbReference type="PROSITE" id="PS50110"/>
    </source>
</evidence>
<sequence length="210" mass="22292">MSESYPEGKALVVDDHPLVREALRGVLEALFRPLEYAGAGSLDEALERVEGTDFDLVLLDLHLPGADGLSALLKLRCAAPATPIVIVSQSDDAELMHSAIACGAAGFIPKALPREQIEAALRRVLAGDVFLPAAPDAATPPALHSLTPRQLAVFDLMLQGHSNKLIAYTLQISEWTVKAHVSAILRALQVTNRVEAVLAARRLGLGGRSG</sequence>
<dbReference type="Pfam" id="PF00196">
    <property type="entry name" value="GerE"/>
    <property type="match status" value="1"/>
</dbReference>
<feature type="domain" description="Response regulatory" evidence="5">
    <location>
        <begin position="9"/>
        <end position="125"/>
    </location>
</feature>
<protein>
    <submittedName>
        <fullName evidence="6">LuxR family two component transcriptional regulator</fullName>
    </submittedName>
</protein>
<gene>
    <name evidence="6" type="ORF">EV699_10263</name>
</gene>
<name>A0A4R2LCP4_9GAMM</name>
<dbReference type="InterPro" id="IPR036388">
    <property type="entry name" value="WH-like_DNA-bd_sf"/>
</dbReference>
<feature type="domain" description="HTH luxR-type" evidence="4">
    <location>
        <begin position="139"/>
        <end position="204"/>
    </location>
</feature>